<gene>
    <name evidence="1" type="ORF">LEP1GSC043_2832</name>
</gene>
<accession>N1U4M8</accession>
<protein>
    <submittedName>
        <fullName evidence="1">Uncharacterized protein</fullName>
    </submittedName>
</protein>
<reference evidence="1 2" key="1">
    <citation type="submission" date="2013-02" db="EMBL/GenBank/DDBJ databases">
        <authorList>
            <person name="Harkins D.M."/>
            <person name="Durkin A.S."/>
            <person name="Brinkac L.M."/>
            <person name="Haft D.H."/>
            <person name="Selengut J.D."/>
            <person name="Sanka R."/>
            <person name="DePew J."/>
            <person name="Purushe J."/>
            <person name="Haake D.A."/>
            <person name="Matsunaga J."/>
            <person name="Vinetz J.M."/>
            <person name="Sutton G.G."/>
            <person name="Nierman W.C."/>
            <person name="Fouts D.E."/>
        </authorList>
    </citation>
    <scope>NUCLEOTIDE SEQUENCE [LARGE SCALE GENOMIC DNA]</scope>
    <source>
        <strain evidence="1 2">Ecochallenge</strain>
    </source>
</reference>
<evidence type="ECO:0000313" key="1">
    <source>
        <dbReference type="EMBL" id="EMY12874.1"/>
    </source>
</evidence>
<dbReference type="AlphaFoldDB" id="N1U4M8"/>
<name>N1U4M8_9LEPT</name>
<comment type="caution">
    <text evidence="1">The sequence shown here is derived from an EMBL/GenBank/DDBJ whole genome shotgun (WGS) entry which is preliminary data.</text>
</comment>
<evidence type="ECO:0000313" key="2">
    <source>
        <dbReference type="Proteomes" id="UP000012249"/>
    </source>
</evidence>
<organism evidence="1 2">
    <name type="scientific">Leptospira weilii str. Ecochallenge</name>
    <dbReference type="NCBI Taxonomy" id="1049986"/>
    <lineage>
        <taxon>Bacteria</taxon>
        <taxon>Pseudomonadati</taxon>
        <taxon>Spirochaetota</taxon>
        <taxon>Spirochaetia</taxon>
        <taxon>Leptospirales</taxon>
        <taxon>Leptospiraceae</taxon>
        <taxon>Leptospira</taxon>
    </lineage>
</organism>
<dbReference type="Proteomes" id="UP000012249">
    <property type="component" value="Unassembled WGS sequence"/>
</dbReference>
<proteinExistence type="predicted"/>
<sequence>MFLEPTRFLSGFFHKFLYISTDSFWIFNFDWVVLESHLQKMIGFFRLPKAFLSRFVENKECNYDT</sequence>
<dbReference type="EMBL" id="AHMI02000274">
    <property type="protein sequence ID" value="EMY12874.1"/>
    <property type="molecule type" value="Genomic_DNA"/>
</dbReference>